<evidence type="ECO:0000313" key="2">
    <source>
        <dbReference type="EMBL" id="SBV64887.1"/>
    </source>
</evidence>
<dbReference type="GeneID" id="87002578"/>
<gene>
    <name evidence="1" type="ORF">KL86CIT2_330043</name>
    <name evidence="2" type="ORF">KM92CIT3_60043</name>
</gene>
<evidence type="ECO:0008006" key="3">
    <source>
        <dbReference type="Google" id="ProtNLM"/>
    </source>
</evidence>
<protein>
    <recommendedName>
        <fullName evidence="3">Class I SAM-dependent methyltransferase</fullName>
    </recommendedName>
</protein>
<dbReference type="InterPro" id="IPR029063">
    <property type="entry name" value="SAM-dependent_MTases_sf"/>
</dbReference>
<dbReference type="Gene3D" id="3.40.50.150">
    <property type="entry name" value="Vaccinia Virus protein VP39"/>
    <property type="match status" value="1"/>
</dbReference>
<organism evidence="1">
    <name type="scientific">uncultured Citrobacter sp</name>
    <dbReference type="NCBI Taxonomy" id="200446"/>
    <lineage>
        <taxon>Bacteria</taxon>
        <taxon>Pseudomonadati</taxon>
        <taxon>Pseudomonadota</taxon>
        <taxon>Gammaproteobacteria</taxon>
        <taxon>Enterobacterales</taxon>
        <taxon>Enterobacteriaceae</taxon>
        <taxon>Citrobacter</taxon>
        <taxon>environmental samples</taxon>
    </lineage>
</organism>
<reference evidence="1" key="1">
    <citation type="submission" date="2016-04" db="EMBL/GenBank/DDBJ databases">
        <authorList>
            <person name="Evans L.H."/>
            <person name="Alamgir A."/>
            <person name="Owens N."/>
            <person name="Weber N.D."/>
            <person name="Virtaneva K."/>
            <person name="Barbian K."/>
            <person name="Babar A."/>
            <person name="Rosenke K."/>
        </authorList>
    </citation>
    <scope>NUCLEOTIDE SEQUENCE</scope>
    <source>
        <strain evidence="1">86-2</strain>
        <strain evidence="2">92-3</strain>
    </source>
</reference>
<dbReference type="AlphaFoldDB" id="A0A212IB07"/>
<dbReference type="Pfam" id="PF13578">
    <property type="entry name" value="Methyltransf_24"/>
    <property type="match status" value="1"/>
</dbReference>
<proteinExistence type="predicted"/>
<sequence length="226" mass="26042">MLNENWIVELSKKLTPTIKVNYIENMYRHEIVNGADDLSCVGIELGVAKGIFSKRMIDSGKFSSYYGVDLYGDIHDINEYKETLKYVGLSNNYKLLRMSFDDALDIFDDEFFDFIYIDGFAHTGEEGGKSIADWFCKLKIGGVLAGDDYHADWPLVVWAVNDFVKKTGLQLTVTRSVESQKYCQYPTWFVVKEQNIKIEPDETLMKVAMLEKERVHNNRMKRLGSI</sequence>
<accession>A0A212IB07</accession>
<dbReference type="RefSeq" id="WP_016149603.1">
    <property type="nucleotide sequence ID" value="NZ_LT598670.1"/>
</dbReference>
<dbReference type="EMBL" id="FLUB01000018">
    <property type="protein sequence ID" value="SBV64887.1"/>
    <property type="molecule type" value="Genomic_DNA"/>
</dbReference>
<evidence type="ECO:0000313" key="1">
    <source>
        <dbReference type="EMBL" id="SBV63946.1"/>
    </source>
</evidence>
<dbReference type="SUPFAM" id="SSF53335">
    <property type="entry name" value="S-adenosyl-L-methionine-dependent methyltransferases"/>
    <property type="match status" value="1"/>
</dbReference>
<dbReference type="EMBL" id="FLUA01000031">
    <property type="protein sequence ID" value="SBV63946.1"/>
    <property type="molecule type" value="Genomic_DNA"/>
</dbReference>
<name>A0A212IB07_9ENTR</name>